<accession>A0ABS6BCA9</accession>
<evidence type="ECO:0000313" key="8">
    <source>
        <dbReference type="Proteomes" id="UP000733379"/>
    </source>
</evidence>
<reference evidence="7 8" key="1">
    <citation type="submission" date="2021-06" db="EMBL/GenBank/DDBJ databases">
        <title>Actinomycetes sequencing.</title>
        <authorList>
            <person name="Shan Q."/>
        </authorList>
    </citation>
    <scope>NUCLEOTIDE SEQUENCE [LARGE SCALE GENOMIC DNA]</scope>
    <source>
        <strain evidence="7 8">NEAU-G5</strain>
    </source>
</reference>
<dbReference type="PANTHER" id="PTHR43619">
    <property type="entry name" value="S-ADENOSYL-L-METHIONINE-DEPENDENT METHYLTRANSFERASE YKTD-RELATED"/>
    <property type="match status" value="1"/>
</dbReference>
<dbReference type="SUPFAM" id="SSF53335">
    <property type="entry name" value="S-adenosyl-L-methionine-dependent methyltransferases"/>
    <property type="match status" value="1"/>
</dbReference>
<keyword evidence="5 6" id="KW-0949">S-adenosyl-L-methionine</keyword>
<dbReference type="GO" id="GO:0032259">
    <property type="term" value="P:methylation"/>
    <property type="evidence" value="ECO:0007669"/>
    <property type="project" value="UniProtKB-KW"/>
</dbReference>
<dbReference type="InterPro" id="IPR011610">
    <property type="entry name" value="SAM_mthyl_Trfase_ML2640-like"/>
</dbReference>
<sequence>MTDKQASRTAVLVCQGRAVGDGRMAPGRFSDPVAVQLLRSEERSEVEHARTESAPSGWRDRLGYEMLTATATVLVTRTVVIDDAVRAARNSQLVVLGAGLDARAWRMTELSDVAVFEVDHPASQQDKRERADGLEPVAKSLTYVPVDFGRDALGAALAGAGHDSAVATTWVWEGVLPYLTQPEVDSTLAVVAGRSAPGSRLIATYPVPYRLSGMGRRAMRVYSALSGAQNPLRHERHVSAWTPEQMHTLLVAQGFSVTANEKLADTARELSVPARAESRFYGLGCAVVADRPAS</sequence>
<organism evidence="7 8">
    <name type="scientific">Nocardia albiluteola</name>
    <dbReference type="NCBI Taxonomy" id="2842303"/>
    <lineage>
        <taxon>Bacteria</taxon>
        <taxon>Bacillati</taxon>
        <taxon>Actinomycetota</taxon>
        <taxon>Actinomycetes</taxon>
        <taxon>Mycobacteriales</taxon>
        <taxon>Nocardiaceae</taxon>
        <taxon>Nocardia</taxon>
    </lineage>
</organism>
<evidence type="ECO:0000313" key="7">
    <source>
        <dbReference type="EMBL" id="MBU3067922.1"/>
    </source>
</evidence>
<keyword evidence="3 6" id="KW-0489">Methyltransferase</keyword>
<evidence type="ECO:0000256" key="4">
    <source>
        <dbReference type="ARBA" id="ARBA00022679"/>
    </source>
</evidence>
<dbReference type="EMBL" id="JAHKNI010000027">
    <property type="protein sequence ID" value="MBU3067922.1"/>
    <property type="molecule type" value="Genomic_DNA"/>
</dbReference>
<dbReference type="Proteomes" id="UP000733379">
    <property type="component" value="Unassembled WGS sequence"/>
</dbReference>
<evidence type="ECO:0000256" key="1">
    <source>
        <dbReference type="ARBA" id="ARBA00003907"/>
    </source>
</evidence>
<comment type="function">
    <text evidence="1 6">Exhibits S-adenosyl-L-methionine-dependent methyltransferase activity.</text>
</comment>
<evidence type="ECO:0000256" key="3">
    <source>
        <dbReference type="ARBA" id="ARBA00022603"/>
    </source>
</evidence>
<evidence type="ECO:0000256" key="5">
    <source>
        <dbReference type="ARBA" id="ARBA00022691"/>
    </source>
</evidence>
<dbReference type="GO" id="GO:0008168">
    <property type="term" value="F:methyltransferase activity"/>
    <property type="evidence" value="ECO:0007669"/>
    <property type="project" value="UniProtKB-KW"/>
</dbReference>
<comment type="caution">
    <text evidence="7">The sequence shown here is derived from an EMBL/GenBank/DDBJ whole genome shotgun (WGS) entry which is preliminary data.</text>
</comment>
<dbReference type="Pfam" id="PF04072">
    <property type="entry name" value="LCM"/>
    <property type="match status" value="1"/>
</dbReference>
<name>A0ABS6BCA9_9NOCA</name>
<dbReference type="EC" id="2.1.1.-" evidence="6"/>
<evidence type="ECO:0000256" key="2">
    <source>
        <dbReference type="ARBA" id="ARBA00008138"/>
    </source>
</evidence>
<dbReference type="RefSeq" id="WP_215924005.1">
    <property type="nucleotide sequence ID" value="NZ_JAHKNI010000027.1"/>
</dbReference>
<dbReference type="NCBIfam" id="TIGR00027">
    <property type="entry name" value="mthyl_TIGR00027"/>
    <property type="match status" value="1"/>
</dbReference>
<dbReference type="Gene3D" id="3.40.50.150">
    <property type="entry name" value="Vaccinia Virus protein VP39"/>
    <property type="match status" value="1"/>
</dbReference>
<dbReference type="InterPro" id="IPR029063">
    <property type="entry name" value="SAM-dependent_MTases_sf"/>
</dbReference>
<dbReference type="PANTHER" id="PTHR43619:SF2">
    <property type="entry name" value="S-ADENOSYL-L-METHIONINE-DEPENDENT METHYLTRANSFERASES SUPERFAMILY PROTEIN"/>
    <property type="match status" value="1"/>
</dbReference>
<comment type="similarity">
    <text evidence="2 6">Belongs to the UPF0677 family.</text>
</comment>
<proteinExistence type="inferred from homology"/>
<evidence type="ECO:0000256" key="6">
    <source>
        <dbReference type="RuleBase" id="RU362030"/>
    </source>
</evidence>
<keyword evidence="4 7" id="KW-0808">Transferase</keyword>
<protein>
    <recommendedName>
        <fullName evidence="6">S-adenosyl-L-methionine-dependent methyltransferase</fullName>
        <ecNumber evidence="6">2.1.1.-</ecNumber>
    </recommendedName>
</protein>
<dbReference type="InterPro" id="IPR007213">
    <property type="entry name" value="Ppm1/Ppm2/Tcmp"/>
</dbReference>
<keyword evidence="8" id="KW-1185">Reference proteome</keyword>
<gene>
    <name evidence="7" type="ORF">KO481_41220</name>
</gene>